<dbReference type="OrthoDB" id="723791at2759"/>
<feature type="region of interest" description="Disordered" evidence="1">
    <location>
        <begin position="311"/>
        <end position="357"/>
    </location>
</feature>
<evidence type="ECO:0000313" key="2">
    <source>
        <dbReference type="EMBL" id="KAJ8449477.1"/>
    </source>
</evidence>
<reference evidence="2" key="1">
    <citation type="submission" date="2022-04" db="EMBL/GenBank/DDBJ databases">
        <title>Carnegiea gigantea Genome sequencing and assembly v2.</title>
        <authorList>
            <person name="Copetti D."/>
            <person name="Sanderson M.J."/>
            <person name="Burquez A."/>
            <person name="Wojciechowski M.F."/>
        </authorList>
    </citation>
    <scope>NUCLEOTIDE SEQUENCE</scope>
    <source>
        <strain evidence="2">SGP5-SGP5p</strain>
        <tissue evidence="2">Aerial part</tissue>
    </source>
</reference>
<sequence>MYDVAFFTGLPVTGKVVEFGEDDLSMTELTTIVRLCMAQYVTENSDKLKREKESKKSVFRNYIKVMKKLLDANREQEKLGLWLSLYVWMVMSGVMFPRTPYRAAWSVQKYMGDVHGMGKYDWVKVIIPVLCPREDEIMVPTVRDFMKIDRFRYYLLDAEEHLKWAREELCVEQGKHIDTEKRLQFRMIRTKELEARLNMCRAHSEHQDAGHQHGGDVGVGIDNESRIESFPWRGNNFRQATEHDSSELKGGEKDAMFTTTWHNLGDSCDGQNMTMRTIDAAAPPEICIDIRKVPQCSEPDAMPFPAVEDVGQTPSDAVGAHGPHGERQHPEPVLGESGALPKTDEGEEGANPEGGVHCVDEVDVARHTAEREGVTMTSASLVGNVEVGSAAGKEGLSNDAMIEPSM</sequence>
<dbReference type="AlphaFoldDB" id="A0A9Q1KVR5"/>
<dbReference type="Proteomes" id="UP001153076">
    <property type="component" value="Unassembled WGS sequence"/>
</dbReference>
<accession>A0A9Q1KVR5</accession>
<protein>
    <recommendedName>
        <fullName evidence="4">Aminotransferase-like plant mobile domain-containing protein</fullName>
    </recommendedName>
</protein>
<evidence type="ECO:0008006" key="4">
    <source>
        <dbReference type="Google" id="ProtNLM"/>
    </source>
</evidence>
<gene>
    <name evidence="2" type="ORF">Cgig2_002274</name>
</gene>
<evidence type="ECO:0000313" key="3">
    <source>
        <dbReference type="Proteomes" id="UP001153076"/>
    </source>
</evidence>
<proteinExistence type="predicted"/>
<comment type="caution">
    <text evidence="2">The sequence shown here is derived from an EMBL/GenBank/DDBJ whole genome shotgun (WGS) entry which is preliminary data.</text>
</comment>
<organism evidence="2 3">
    <name type="scientific">Carnegiea gigantea</name>
    <dbReference type="NCBI Taxonomy" id="171969"/>
    <lineage>
        <taxon>Eukaryota</taxon>
        <taxon>Viridiplantae</taxon>
        <taxon>Streptophyta</taxon>
        <taxon>Embryophyta</taxon>
        <taxon>Tracheophyta</taxon>
        <taxon>Spermatophyta</taxon>
        <taxon>Magnoliopsida</taxon>
        <taxon>eudicotyledons</taxon>
        <taxon>Gunneridae</taxon>
        <taxon>Pentapetalae</taxon>
        <taxon>Caryophyllales</taxon>
        <taxon>Cactineae</taxon>
        <taxon>Cactaceae</taxon>
        <taxon>Cactoideae</taxon>
        <taxon>Echinocereeae</taxon>
        <taxon>Carnegiea</taxon>
    </lineage>
</organism>
<evidence type="ECO:0000256" key="1">
    <source>
        <dbReference type="SAM" id="MobiDB-lite"/>
    </source>
</evidence>
<dbReference type="EMBL" id="JAKOGI010000021">
    <property type="protein sequence ID" value="KAJ8449477.1"/>
    <property type="molecule type" value="Genomic_DNA"/>
</dbReference>
<name>A0A9Q1KVR5_9CARY</name>
<keyword evidence="3" id="KW-1185">Reference proteome</keyword>